<keyword evidence="12 13" id="KW-0449">Lipoprotein</keyword>
<evidence type="ECO:0000256" key="10">
    <source>
        <dbReference type="PIRNR" id="PIRNR006268"/>
    </source>
</evidence>
<dbReference type="InterPro" id="IPR003374">
    <property type="entry name" value="ApbE-like_sf"/>
</dbReference>
<keyword evidence="6 10" id="KW-0274">FAD</keyword>
<keyword evidence="7 10" id="KW-0460">Magnesium</keyword>
<keyword evidence="4 10" id="KW-0808">Transferase</keyword>
<keyword evidence="12" id="KW-0997">Cell inner membrane</keyword>
<keyword evidence="12" id="KW-0472">Membrane</keyword>
<evidence type="ECO:0000256" key="1">
    <source>
        <dbReference type="ARBA" id="ARBA00011955"/>
    </source>
</evidence>
<gene>
    <name evidence="13" type="ordered locus">RUM_14590</name>
</gene>
<name>D4LD68_RUMC1</name>
<reference evidence="13" key="2">
    <citation type="submission" date="2010-03" db="EMBL/GenBank/DDBJ databases">
        <authorList>
            <person name="Pajon A."/>
        </authorList>
    </citation>
    <scope>NUCLEOTIDE SEQUENCE</scope>
    <source>
        <strain evidence="13">Type strain: 18P13</strain>
    </source>
</reference>
<dbReference type="EC" id="2.7.1.180" evidence="1 10"/>
<evidence type="ECO:0000256" key="11">
    <source>
        <dbReference type="PIRSR" id="PIRSR006268-2"/>
    </source>
</evidence>
<comment type="similarity">
    <text evidence="10 12">Belongs to the ApbE family.</text>
</comment>
<dbReference type="PROSITE" id="PS51257">
    <property type="entry name" value="PROKAR_LIPOPROTEIN"/>
    <property type="match status" value="1"/>
</dbReference>
<feature type="binding site" evidence="11">
    <location>
        <position position="283"/>
    </location>
    <ligand>
        <name>Mg(2+)</name>
        <dbReference type="ChEBI" id="CHEBI:18420"/>
    </ligand>
</feature>
<keyword evidence="12" id="KW-1003">Cell membrane</keyword>
<dbReference type="GO" id="GO:0005886">
    <property type="term" value="C:plasma membrane"/>
    <property type="evidence" value="ECO:0007669"/>
    <property type="project" value="UniProtKB-SubCell"/>
</dbReference>
<evidence type="ECO:0000256" key="3">
    <source>
        <dbReference type="ARBA" id="ARBA00022630"/>
    </source>
</evidence>
<dbReference type="AlphaFoldDB" id="D4LD68"/>
<dbReference type="GO" id="GO:0046872">
    <property type="term" value="F:metal ion binding"/>
    <property type="evidence" value="ECO:0007669"/>
    <property type="project" value="UniProtKB-UniRule"/>
</dbReference>
<sequence length="326" mass="35273">MKIKENFRFFLKKAPAVWLCAAGVWLTGCGNQPMWQDTFYTMDTVVTLTLPESDANATRKSLEALSQQLNCYADQGALAALNASGTSQDADLRDVISQTILLEDRFGTGVQLSSGALSRLWGITSEHPRVPTDADRLAALETLGDDRIRLDRSGITLPADMQLDLGAVAKGYALDQTAQQWQDAGIAWGILSLRSSVLLYGSKPGGEDFTVQIQDPNGTGILGTVTTPACFLSTSGGYERFFEADGVRYCHILDLTTGRPTETDLTSVTVFTDNGLKSDFLSTLLFLEGSEHLEPHLHAADYQVLAVDAAGKIYYSDGLQFQKAGA</sequence>
<dbReference type="GeneID" id="83156182"/>
<evidence type="ECO:0000256" key="2">
    <source>
        <dbReference type="ARBA" id="ARBA00016337"/>
    </source>
</evidence>
<feature type="binding site" evidence="11">
    <location>
        <position position="167"/>
    </location>
    <ligand>
        <name>Mg(2+)</name>
        <dbReference type="ChEBI" id="CHEBI:18420"/>
    </ligand>
</feature>
<dbReference type="InterPro" id="IPR024932">
    <property type="entry name" value="ApbE"/>
</dbReference>
<evidence type="ECO:0000256" key="6">
    <source>
        <dbReference type="ARBA" id="ARBA00022827"/>
    </source>
</evidence>
<reference evidence="13" key="1">
    <citation type="submission" date="2010-03" db="EMBL/GenBank/DDBJ databases">
        <title>The genome sequence of Ruminococcus sp. 18P13.</title>
        <authorList>
            <consortium name="metaHIT consortium -- http://www.metahit.eu/"/>
            <person name="Pajon A."/>
            <person name="Turner K."/>
            <person name="Parkhill J."/>
            <person name="Bernalier A."/>
        </authorList>
    </citation>
    <scope>NUCLEOTIDE SEQUENCE [LARGE SCALE GENOMIC DNA]</scope>
    <source>
        <strain evidence="13">Type strain: 18P13</strain>
    </source>
</reference>
<dbReference type="PANTHER" id="PTHR30040:SF2">
    <property type="entry name" value="FAD:PROTEIN FMN TRANSFERASE"/>
    <property type="match status" value="1"/>
</dbReference>
<dbReference type="PANTHER" id="PTHR30040">
    <property type="entry name" value="THIAMINE BIOSYNTHESIS LIPOPROTEIN APBE"/>
    <property type="match status" value="1"/>
</dbReference>
<dbReference type="RefSeq" id="WP_015558470.1">
    <property type="nucleotide sequence ID" value="NC_021039.1"/>
</dbReference>
<feature type="binding site" evidence="11">
    <location>
        <position position="279"/>
    </location>
    <ligand>
        <name>Mg(2+)</name>
        <dbReference type="ChEBI" id="CHEBI:18420"/>
    </ligand>
</feature>
<evidence type="ECO:0000256" key="7">
    <source>
        <dbReference type="ARBA" id="ARBA00022842"/>
    </source>
</evidence>
<dbReference type="PATRIC" id="fig|213810.4.peg.1356"/>
<dbReference type="BioCyc" id="RCHA213810:RUM_RS07085-MONOMER"/>
<keyword evidence="3 10" id="KW-0285">Flavoprotein</keyword>
<comment type="function">
    <text evidence="12">Flavin transferase that catalyzes the transfer of the FMN moiety of FAD and its covalent binding to the hydroxyl group of a threonine residue in a target flavoprotein.</text>
</comment>
<organism evidence="13 14">
    <name type="scientific">Ruminococcus champanellensis (strain DSM 18848 / JCM 17042 / KCTC 15320 / 18P13)</name>
    <dbReference type="NCBI Taxonomy" id="213810"/>
    <lineage>
        <taxon>Bacteria</taxon>
        <taxon>Bacillati</taxon>
        <taxon>Bacillota</taxon>
        <taxon>Clostridia</taxon>
        <taxon>Eubacteriales</taxon>
        <taxon>Oscillospiraceae</taxon>
        <taxon>Ruminococcus</taxon>
    </lineage>
</organism>
<proteinExistence type="inferred from homology"/>
<dbReference type="PIRSF" id="PIRSF006268">
    <property type="entry name" value="ApbE"/>
    <property type="match status" value="1"/>
</dbReference>
<dbReference type="STRING" id="213810.RUM_14590"/>
<evidence type="ECO:0000256" key="9">
    <source>
        <dbReference type="ARBA" id="ARBA00048540"/>
    </source>
</evidence>
<comment type="catalytic activity">
    <reaction evidence="9 10 12">
        <text>L-threonyl-[protein] + FAD = FMN-L-threonyl-[protein] + AMP + H(+)</text>
        <dbReference type="Rhea" id="RHEA:36847"/>
        <dbReference type="Rhea" id="RHEA-COMP:11060"/>
        <dbReference type="Rhea" id="RHEA-COMP:11061"/>
        <dbReference type="ChEBI" id="CHEBI:15378"/>
        <dbReference type="ChEBI" id="CHEBI:30013"/>
        <dbReference type="ChEBI" id="CHEBI:57692"/>
        <dbReference type="ChEBI" id="CHEBI:74257"/>
        <dbReference type="ChEBI" id="CHEBI:456215"/>
        <dbReference type="EC" id="2.7.1.180"/>
    </reaction>
</comment>
<comment type="cofactor">
    <cofactor evidence="11">
        <name>Mg(2+)</name>
        <dbReference type="ChEBI" id="CHEBI:18420"/>
    </cofactor>
    <cofactor evidence="11">
        <name>Mn(2+)</name>
        <dbReference type="ChEBI" id="CHEBI:29035"/>
    </cofactor>
    <text evidence="11">Magnesium. Can also use manganese.</text>
</comment>
<dbReference type="Proteomes" id="UP000007054">
    <property type="component" value="Chromosome"/>
</dbReference>
<evidence type="ECO:0000313" key="13">
    <source>
        <dbReference type="EMBL" id="CBL17563.1"/>
    </source>
</evidence>
<dbReference type="SUPFAM" id="SSF143631">
    <property type="entry name" value="ApbE-like"/>
    <property type="match status" value="1"/>
</dbReference>
<dbReference type="Gene3D" id="3.10.520.10">
    <property type="entry name" value="ApbE-like domains"/>
    <property type="match status" value="1"/>
</dbReference>
<comment type="subcellular location">
    <subcellularLocation>
        <location evidence="12">Cell inner membrane</location>
        <topology evidence="12">Lipid-anchor</topology>
        <orientation evidence="12">Periplasmic side</orientation>
    </subcellularLocation>
</comment>
<evidence type="ECO:0000256" key="8">
    <source>
        <dbReference type="ARBA" id="ARBA00031306"/>
    </source>
</evidence>
<dbReference type="GO" id="GO:0016740">
    <property type="term" value="F:transferase activity"/>
    <property type="evidence" value="ECO:0007669"/>
    <property type="project" value="UniProtKB-UniRule"/>
</dbReference>
<accession>D4LD68</accession>
<keyword evidence="14" id="KW-1185">Reference proteome</keyword>
<evidence type="ECO:0000256" key="5">
    <source>
        <dbReference type="ARBA" id="ARBA00022723"/>
    </source>
</evidence>
<evidence type="ECO:0000256" key="4">
    <source>
        <dbReference type="ARBA" id="ARBA00022679"/>
    </source>
</evidence>
<protein>
    <recommendedName>
        <fullName evidence="2 10">FAD:protein FMN transferase</fullName>
        <ecNumber evidence="1 10">2.7.1.180</ecNumber>
    </recommendedName>
    <alternativeName>
        <fullName evidence="8 10">Flavin transferase</fullName>
    </alternativeName>
</protein>
<evidence type="ECO:0000313" key="14">
    <source>
        <dbReference type="Proteomes" id="UP000007054"/>
    </source>
</evidence>
<dbReference type="KEGG" id="rch:RUM_14590"/>
<dbReference type="HOGENOM" id="CLU_044403_1_3_9"/>
<dbReference type="Pfam" id="PF02424">
    <property type="entry name" value="ApbE"/>
    <property type="match status" value="1"/>
</dbReference>
<dbReference type="EMBL" id="FP929052">
    <property type="protein sequence ID" value="CBL17563.1"/>
    <property type="molecule type" value="Genomic_DNA"/>
</dbReference>
<keyword evidence="5 10" id="KW-0479">Metal-binding</keyword>
<evidence type="ECO:0000256" key="12">
    <source>
        <dbReference type="RuleBase" id="RU363002"/>
    </source>
</evidence>